<keyword evidence="4" id="KW-0967">Endosome</keyword>
<feature type="transmembrane region" description="Helical" evidence="4">
    <location>
        <begin position="6"/>
        <end position="25"/>
    </location>
</feature>
<dbReference type="STRING" id="3750.A0A498HTT0"/>
<keyword evidence="3 4" id="KW-0472">Membrane</keyword>
<dbReference type="GO" id="GO:0005886">
    <property type="term" value="C:plasma membrane"/>
    <property type="evidence" value="ECO:0007669"/>
    <property type="project" value="UniProtKB-SubCell"/>
</dbReference>
<gene>
    <name evidence="5" type="ORF">DVH24_028881</name>
</gene>
<evidence type="ECO:0000313" key="6">
    <source>
        <dbReference type="Proteomes" id="UP000290289"/>
    </source>
</evidence>
<sequence length="116" mass="12577">MYSSNLKGFILAVVSSAFIGSSFIIKKKGLIRASVNGPAASVGGYGYLKESLWWIGMVTMVIGEMANLVAYVYAPAVLVTPLGALSIIVRYIPFPNSIAYLIVPMFLYVSIVKPYF</sequence>
<keyword evidence="4" id="KW-0813">Transport</keyword>
<dbReference type="InterPro" id="IPR008521">
    <property type="entry name" value="Mg_trans_NIPA"/>
</dbReference>
<name>A0A498HTT0_MALDO</name>
<dbReference type="PANTHER" id="PTHR12570">
    <property type="match status" value="1"/>
</dbReference>
<keyword evidence="1 4" id="KW-0812">Transmembrane</keyword>
<evidence type="ECO:0000313" key="5">
    <source>
        <dbReference type="EMBL" id="RXH74160.1"/>
    </source>
</evidence>
<dbReference type="PANTHER" id="PTHR12570:SF74">
    <property type="entry name" value="MAGNESIUM TRANSPORTER-RELATED"/>
    <property type="match status" value="1"/>
</dbReference>
<dbReference type="Pfam" id="PF05653">
    <property type="entry name" value="Mg_trans_NIPA"/>
    <property type="match status" value="1"/>
</dbReference>
<keyword evidence="4" id="KW-1003">Cell membrane</keyword>
<comment type="subcellular location">
    <subcellularLocation>
        <location evidence="4">Cell membrane</location>
        <topology evidence="4">Multi-pass membrane protein</topology>
    </subcellularLocation>
    <subcellularLocation>
        <location evidence="4">Early endosome</location>
    </subcellularLocation>
</comment>
<dbReference type="GO" id="GO:0015095">
    <property type="term" value="F:magnesium ion transmembrane transporter activity"/>
    <property type="evidence" value="ECO:0007669"/>
    <property type="project" value="UniProtKB-UniRule"/>
</dbReference>
<proteinExistence type="inferred from homology"/>
<evidence type="ECO:0000256" key="1">
    <source>
        <dbReference type="ARBA" id="ARBA00022692"/>
    </source>
</evidence>
<evidence type="ECO:0000256" key="4">
    <source>
        <dbReference type="RuleBase" id="RU363078"/>
    </source>
</evidence>
<keyword evidence="2 4" id="KW-1133">Transmembrane helix</keyword>
<keyword evidence="6" id="KW-1185">Reference proteome</keyword>
<feature type="transmembrane region" description="Helical" evidence="4">
    <location>
        <begin position="98"/>
        <end position="115"/>
    </location>
</feature>
<comment type="caution">
    <text evidence="5">The sequence shown here is derived from an EMBL/GenBank/DDBJ whole genome shotgun (WGS) entry which is preliminary data.</text>
</comment>
<dbReference type="EMBL" id="RDQH01000341">
    <property type="protein sequence ID" value="RXH74160.1"/>
    <property type="molecule type" value="Genomic_DNA"/>
</dbReference>
<protein>
    <recommendedName>
        <fullName evidence="4">Probable magnesium transporter</fullName>
    </recommendedName>
</protein>
<comment type="caution">
    <text evidence="4">Lacks conserved residue(s) required for the propagation of feature annotation.</text>
</comment>
<comment type="function">
    <text evidence="4">Acts as a Mg(2+) transporter. Can also transport other divalent cations such as Fe(2+), Sr(2+), Ba(2+), Mn(2+) and Co(2+) but to a much less extent than Mg(2+).</text>
</comment>
<dbReference type="AlphaFoldDB" id="A0A498HTT0"/>
<keyword evidence="4" id="KW-0460">Magnesium</keyword>
<evidence type="ECO:0000256" key="3">
    <source>
        <dbReference type="ARBA" id="ARBA00023136"/>
    </source>
</evidence>
<accession>A0A498HTT0</accession>
<reference evidence="5 6" key="1">
    <citation type="submission" date="2018-10" db="EMBL/GenBank/DDBJ databases">
        <title>A high-quality apple genome assembly.</title>
        <authorList>
            <person name="Hu J."/>
        </authorList>
    </citation>
    <scope>NUCLEOTIDE SEQUENCE [LARGE SCALE GENOMIC DNA]</scope>
    <source>
        <strain evidence="6">cv. HFTH1</strain>
        <tissue evidence="5">Young leaf</tissue>
    </source>
</reference>
<comment type="similarity">
    <text evidence="4">Belongs to the NIPA (TC 2.A.7) family.</text>
</comment>
<organism evidence="5 6">
    <name type="scientific">Malus domestica</name>
    <name type="common">Apple</name>
    <name type="synonym">Pyrus malus</name>
    <dbReference type="NCBI Taxonomy" id="3750"/>
    <lineage>
        <taxon>Eukaryota</taxon>
        <taxon>Viridiplantae</taxon>
        <taxon>Streptophyta</taxon>
        <taxon>Embryophyta</taxon>
        <taxon>Tracheophyta</taxon>
        <taxon>Spermatophyta</taxon>
        <taxon>Magnoliopsida</taxon>
        <taxon>eudicotyledons</taxon>
        <taxon>Gunneridae</taxon>
        <taxon>Pentapetalae</taxon>
        <taxon>rosids</taxon>
        <taxon>fabids</taxon>
        <taxon>Rosales</taxon>
        <taxon>Rosaceae</taxon>
        <taxon>Amygdaloideae</taxon>
        <taxon>Maleae</taxon>
        <taxon>Malus</taxon>
    </lineage>
</organism>
<comment type="subunit">
    <text evidence="4">Homodimer.</text>
</comment>
<dbReference type="Proteomes" id="UP000290289">
    <property type="component" value="Chromosome 15"/>
</dbReference>
<dbReference type="GO" id="GO:0005769">
    <property type="term" value="C:early endosome"/>
    <property type="evidence" value="ECO:0007669"/>
    <property type="project" value="UniProtKB-SubCell"/>
</dbReference>
<evidence type="ECO:0000256" key="2">
    <source>
        <dbReference type="ARBA" id="ARBA00022989"/>
    </source>
</evidence>
<keyword evidence="4" id="KW-0406">Ion transport</keyword>